<name>A0A9Q1RI40_9SOLA</name>
<evidence type="ECO:0000313" key="2">
    <source>
        <dbReference type="EMBL" id="KAJ8557639.1"/>
    </source>
</evidence>
<accession>A0A9Q1RI40</accession>
<dbReference type="EMBL" id="JAJAGQ010000007">
    <property type="protein sequence ID" value="KAJ8557639.1"/>
    <property type="molecule type" value="Genomic_DNA"/>
</dbReference>
<gene>
    <name evidence="2" type="ORF">K7X08_003264</name>
</gene>
<dbReference type="AlphaFoldDB" id="A0A9Q1RI40"/>
<feature type="region of interest" description="Disordered" evidence="1">
    <location>
        <begin position="72"/>
        <end position="100"/>
    </location>
</feature>
<evidence type="ECO:0000256" key="1">
    <source>
        <dbReference type="SAM" id="MobiDB-lite"/>
    </source>
</evidence>
<proteinExistence type="predicted"/>
<comment type="caution">
    <text evidence="2">The sequence shown here is derived from an EMBL/GenBank/DDBJ whole genome shotgun (WGS) entry which is preliminary data.</text>
</comment>
<protein>
    <submittedName>
        <fullName evidence="2">Uncharacterized protein</fullName>
    </submittedName>
</protein>
<organism evidence="2 3">
    <name type="scientific">Anisodus acutangulus</name>
    <dbReference type="NCBI Taxonomy" id="402998"/>
    <lineage>
        <taxon>Eukaryota</taxon>
        <taxon>Viridiplantae</taxon>
        <taxon>Streptophyta</taxon>
        <taxon>Embryophyta</taxon>
        <taxon>Tracheophyta</taxon>
        <taxon>Spermatophyta</taxon>
        <taxon>Magnoliopsida</taxon>
        <taxon>eudicotyledons</taxon>
        <taxon>Gunneridae</taxon>
        <taxon>Pentapetalae</taxon>
        <taxon>asterids</taxon>
        <taxon>lamiids</taxon>
        <taxon>Solanales</taxon>
        <taxon>Solanaceae</taxon>
        <taxon>Solanoideae</taxon>
        <taxon>Hyoscyameae</taxon>
        <taxon>Anisodus</taxon>
    </lineage>
</organism>
<sequence>MGYQEDEEALPIFVSDAVHESGILSTIRTTSPNKVLHDIVSHTIEDVGDKESNETDGKDGKLLEMMNPLRNHLNMSSWQPSSTDIPKRSRQSEVVKRENS</sequence>
<reference evidence="3" key="1">
    <citation type="journal article" date="2023" name="Proc. Natl. Acad. Sci. U.S.A.">
        <title>Genomic and structural basis for evolution of tropane alkaloid biosynthesis.</title>
        <authorList>
            <person name="Wanga Y.-J."/>
            <person name="Taina T."/>
            <person name="Yua J.-Y."/>
            <person name="Lia J."/>
            <person name="Xua B."/>
            <person name="Chenc J."/>
            <person name="D'Auriad J.C."/>
            <person name="Huanga J.-P."/>
            <person name="Huanga S.-X."/>
        </authorList>
    </citation>
    <scope>NUCLEOTIDE SEQUENCE [LARGE SCALE GENOMIC DNA]</scope>
    <source>
        <strain evidence="3">cv. KIB-2019</strain>
    </source>
</reference>
<feature type="compositionally biased region" description="Basic and acidic residues" evidence="1">
    <location>
        <begin position="85"/>
        <end position="100"/>
    </location>
</feature>
<feature type="compositionally biased region" description="Polar residues" evidence="1">
    <location>
        <begin position="73"/>
        <end position="84"/>
    </location>
</feature>
<keyword evidence="3" id="KW-1185">Reference proteome</keyword>
<dbReference type="Proteomes" id="UP001152561">
    <property type="component" value="Unassembled WGS sequence"/>
</dbReference>
<evidence type="ECO:0000313" key="3">
    <source>
        <dbReference type="Proteomes" id="UP001152561"/>
    </source>
</evidence>